<dbReference type="CDD" id="cd02947">
    <property type="entry name" value="TRX_family"/>
    <property type="match status" value="1"/>
</dbReference>
<comment type="caution">
    <text evidence="2">The sequence shown here is derived from an EMBL/GenBank/DDBJ whole genome shotgun (WGS) entry which is preliminary data.</text>
</comment>
<dbReference type="SUPFAM" id="SSF52833">
    <property type="entry name" value="Thioredoxin-like"/>
    <property type="match status" value="1"/>
</dbReference>
<dbReference type="STRING" id="476652.DEAC_c35560"/>
<dbReference type="PANTHER" id="PTHR45815:SF3">
    <property type="entry name" value="PROTEIN DISULFIDE-ISOMERASE A6"/>
    <property type="match status" value="1"/>
</dbReference>
<dbReference type="InterPro" id="IPR013766">
    <property type="entry name" value="Thioredoxin_domain"/>
</dbReference>
<dbReference type="PATRIC" id="fig|476652.3.peg.3750"/>
<evidence type="ECO:0000313" key="2">
    <source>
        <dbReference type="EMBL" id="KLU64609.1"/>
    </source>
</evidence>
<dbReference type="GO" id="GO:0034976">
    <property type="term" value="P:response to endoplasmic reticulum stress"/>
    <property type="evidence" value="ECO:0007669"/>
    <property type="project" value="TreeGrafter"/>
</dbReference>
<gene>
    <name evidence="2" type="ORF">DEAC_c35560</name>
</gene>
<accession>A0A0J1FM93</accession>
<feature type="domain" description="Thioredoxin" evidence="1">
    <location>
        <begin position="9"/>
        <end position="129"/>
    </location>
</feature>
<dbReference type="Proteomes" id="UP000036356">
    <property type="component" value="Unassembled WGS sequence"/>
</dbReference>
<name>A0A0J1FM93_9FIRM</name>
<evidence type="ECO:0000259" key="1">
    <source>
        <dbReference type="PROSITE" id="PS51352"/>
    </source>
</evidence>
<dbReference type="PANTHER" id="PTHR45815">
    <property type="entry name" value="PROTEIN DISULFIDE-ISOMERASE A6"/>
    <property type="match status" value="1"/>
</dbReference>
<dbReference type="GO" id="GO:0015035">
    <property type="term" value="F:protein-disulfide reductase activity"/>
    <property type="evidence" value="ECO:0007669"/>
    <property type="project" value="TreeGrafter"/>
</dbReference>
<keyword evidence="3" id="KW-1185">Reference proteome</keyword>
<dbReference type="Gene3D" id="3.40.30.10">
    <property type="entry name" value="Glutaredoxin"/>
    <property type="match status" value="1"/>
</dbReference>
<dbReference type="AlphaFoldDB" id="A0A0J1FM93"/>
<protein>
    <submittedName>
        <fullName evidence="2">Thioredoxin 2</fullName>
    </submittedName>
</protein>
<dbReference type="InterPro" id="IPR036249">
    <property type="entry name" value="Thioredoxin-like_sf"/>
</dbReference>
<dbReference type="EMBL" id="LDZY01000013">
    <property type="protein sequence ID" value="KLU64609.1"/>
    <property type="molecule type" value="Genomic_DNA"/>
</dbReference>
<proteinExistence type="predicted"/>
<dbReference type="PROSITE" id="PS51352">
    <property type="entry name" value="THIOREDOXIN_2"/>
    <property type="match status" value="1"/>
</dbReference>
<dbReference type="Pfam" id="PF00085">
    <property type="entry name" value="Thioredoxin"/>
    <property type="match status" value="1"/>
</dbReference>
<reference evidence="2 3" key="1">
    <citation type="submission" date="2015-06" db="EMBL/GenBank/DDBJ databases">
        <title>Draft genome of the moderately acidophilic sulfate reducer Candidatus Desulfosporosinus acididurans strain M1.</title>
        <authorList>
            <person name="Poehlein A."/>
            <person name="Petzsch P."/>
            <person name="Johnson B.D."/>
            <person name="Schloemann M."/>
            <person name="Daniel R."/>
            <person name="Muehling M."/>
        </authorList>
    </citation>
    <scope>NUCLEOTIDE SEQUENCE [LARGE SCALE GENOMIC DNA]</scope>
    <source>
        <strain evidence="2 3">M1</strain>
    </source>
</reference>
<evidence type="ECO:0000313" key="3">
    <source>
        <dbReference type="Proteomes" id="UP000036356"/>
    </source>
</evidence>
<sequence length="131" mass="15140">MIFVVGILLSVGIYSWQSRMFQKDQMTEISPNQLQQKIDNGDNFYVYFYSPICEQCIKTEPYLKEAVKKLAVKNIVKVDVQKYEALRKQYQIQGTPTIYVYNDHKLVKGITGGFGNLNDYVEFFQETGGAM</sequence>
<organism evidence="2 3">
    <name type="scientific">Desulfosporosinus acididurans</name>
    <dbReference type="NCBI Taxonomy" id="476652"/>
    <lineage>
        <taxon>Bacteria</taxon>
        <taxon>Bacillati</taxon>
        <taxon>Bacillota</taxon>
        <taxon>Clostridia</taxon>
        <taxon>Eubacteriales</taxon>
        <taxon>Desulfitobacteriaceae</taxon>
        <taxon>Desulfosporosinus</taxon>
    </lineage>
</organism>